<feature type="region of interest" description="Disordered" evidence="1">
    <location>
        <begin position="120"/>
        <end position="142"/>
    </location>
</feature>
<gene>
    <name evidence="2" type="ORF">V1477_011500</name>
</gene>
<accession>A0ABD2BZE4</accession>
<organism evidence="2 3">
    <name type="scientific">Vespula maculifrons</name>
    <name type="common">Eastern yellow jacket</name>
    <name type="synonym">Wasp</name>
    <dbReference type="NCBI Taxonomy" id="7453"/>
    <lineage>
        <taxon>Eukaryota</taxon>
        <taxon>Metazoa</taxon>
        <taxon>Ecdysozoa</taxon>
        <taxon>Arthropoda</taxon>
        <taxon>Hexapoda</taxon>
        <taxon>Insecta</taxon>
        <taxon>Pterygota</taxon>
        <taxon>Neoptera</taxon>
        <taxon>Endopterygota</taxon>
        <taxon>Hymenoptera</taxon>
        <taxon>Apocrita</taxon>
        <taxon>Aculeata</taxon>
        <taxon>Vespoidea</taxon>
        <taxon>Vespidae</taxon>
        <taxon>Vespinae</taxon>
        <taxon>Vespula</taxon>
    </lineage>
</organism>
<name>A0ABD2BZE4_VESMC</name>
<keyword evidence="3" id="KW-1185">Reference proteome</keyword>
<dbReference type="EMBL" id="JAYRBN010000063">
    <property type="protein sequence ID" value="KAL2738141.1"/>
    <property type="molecule type" value="Genomic_DNA"/>
</dbReference>
<protein>
    <submittedName>
        <fullName evidence="2">Uncharacterized protein</fullName>
    </submittedName>
</protein>
<sequence>MTRTKKREGSTSNLKNYWSKRKRKGKIFRVSARNPFTEFVQVNANIYDSSPPPPQMERITNINRNENLFYLSGRRIVLHFKNDICIIYGMIFTISKQLQLEEICIIINMVCLTNNTDNSSSNNNGSNNTTNNSNNNLTVENT</sequence>
<reference evidence="2 3" key="1">
    <citation type="journal article" date="2024" name="Ann. Entomol. Soc. Am.">
        <title>Genomic analyses of the southern and eastern yellowjacket wasps (Hymenoptera: Vespidae) reveal evolutionary signatures of social life.</title>
        <authorList>
            <person name="Catto M.A."/>
            <person name="Caine P.B."/>
            <person name="Orr S.E."/>
            <person name="Hunt B.G."/>
            <person name="Goodisman M.A.D."/>
        </authorList>
    </citation>
    <scope>NUCLEOTIDE SEQUENCE [LARGE SCALE GENOMIC DNA]</scope>
    <source>
        <strain evidence="2">232</strain>
        <tissue evidence="2">Head and thorax</tissue>
    </source>
</reference>
<dbReference type="AlphaFoldDB" id="A0ABD2BZE4"/>
<proteinExistence type="predicted"/>
<evidence type="ECO:0000313" key="2">
    <source>
        <dbReference type="EMBL" id="KAL2738141.1"/>
    </source>
</evidence>
<evidence type="ECO:0000313" key="3">
    <source>
        <dbReference type="Proteomes" id="UP001607303"/>
    </source>
</evidence>
<dbReference type="Proteomes" id="UP001607303">
    <property type="component" value="Unassembled WGS sequence"/>
</dbReference>
<comment type="caution">
    <text evidence="2">The sequence shown here is derived from an EMBL/GenBank/DDBJ whole genome shotgun (WGS) entry which is preliminary data.</text>
</comment>
<evidence type="ECO:0000256" key="1">
    <source>
        <dbReference type="SAM" id="MobiDB-lite"/>
    </source>
</evidence>